<protein>
    <submittedName>
        <fullName evidence="2">Uncharacterized protein</fullName>
    </submittedName>
</protein>
<dbReference type="AlphaFoldDB" id="A0A8T0MZB8"/>
<gene>
    <name evidence="2" type="ORF">PVAP13_9NG529500</name>
</gene>
<proteinExistence type="predicted"/>
<name>A0A8T0MZB8_PANVG</name>
<dbReference type="EMBL" id="CM029054">
    <property type="protein sequence ID" value="KAG2540106.1"/>
    <property type="molecule type" value="Genomic_DNA"/>
</dbReference>
<sequence length="273" mass="28886">MASTEAKTAAALLISFSAVVFLLLAREALLRPPALQQQRRRGALADLLLAALDRFLDGRGLLDLATRRNMLLLCHAILALVLMDAGVLGARPAGAEEGASSRSAPASPAPHAAGPGRSVMVWRRRRSSRAAARRMPRGPEVAAPWAAAALAGPAGTTEPEPEELVAAEQMILVDKAPSSYLLDGHDRAAVAELGHQAPAIAAGRSRTGYDHSIIGGGGDGRNGVAEAEETEGVELADDRRIEEFIEKQWSKMRQESLQLVRASVSQQRSITAC</sequence>
<evidence type="ECO:0000313" key="3">
    <source>
        <dbReference type="Proteomes" id="UP000823388"/>
    </source>
</evidence>
<evidence type="ECO:0000256" key="1">
    <source>
        <dbReference type="SAM" id="MobiDB-lite"/>
    </source>
</evidence>
<reference evidence="2" key="1">
    <citation type="submission" date="2020-05" db="EMBL/GenBank/DDBJ databases">
        <title>WGS assembly of Panicum virgatum.</title>
        <authorList>
            <person name="Lovell J.T."/>
            <person name="Jenkins J."/>
            <person name="Shu S."/>
            <person name="Juenger T.E."/>
            <person name="Schmutz J."/>
        </authorList>
    </citation>
    <scope>NUCLEOTIDE SEQUENCE</scope>
    <source>
        <strain evidence="2">AP13</strain>
    </source>
</reference>
<accession>A0A8T0MZB8</accession>
<keyword evidence="3" id="KW-1185">Reference proteome</keyword>
<organism evidence="2 3">
    <name type="scientific">Panicum virgatum</name>
    <name type="common">Blackwell switchgrass</name>
    <dbReference type="NCBI Taxonomy" id="38727"/>
    <lineage>
        <taxon>Eukaryota</taxon>
        <taxon>Viridiplantae</taxon>
        <taxon>Streptophyta</taxon>
        <taxon>Embryophyta</taxon>
        <taxon>Tracheophyta</taxon>
        <taxon>Spermatophyta</taxon>
        <taxon>Magnoliopsida</taxon>
        <taxon>Liliopsida</taxon>
        <taxon>Poales</taxon>
        <taxon>Poaceae</taxon>
        <taxon>PACMAD clade</taxon>
        <taxon>Panicoideae</taxon>
        <taxon>Panicodae</taxon>
        <taxon>Paniceae</taxon>
        <taxon>Panicinae</taxon>
        <taxon>Panicum</taxon>
        <taxon>Panicum sect. Hiantes</taxon>
    </lineage>
</organism>
<evidence type="ECO:0000313" key="2">
    <source>
        <dbReference type="EMBL" id="KAG2540106.1"/>
    </source>
</evidence>
<comment type="caution">
    <text evidence="2">The sequence shown here is derived from an EMBL/GenBank/DDBJ whole genome shotgun (WGS) entry which is preliminary data.</text>
</comment>
<dbReference type="Proteomes" id="UP000823388">
    <property type="component" value="Chromosome 9N"/>
</dbReference>
<feature type="region of interest" description="Disordered" evidence="1">
    <location>
        <begin position="93"/>
        <end position="120"/>
    </location>
</feature>